<organism evidence="8 9">
    <name type="scientific">Aeromicrobium ginsengisoli</name>
    <dbReference type="NCBI Taxonomy" id="363867"/>
    <lineage>
        <taxon>Bacteria</taxon>
        <taxon>Bacillati</taxon>
        <taxon>Actinomycetota</taxon>
        <taxon>Actinomycetes</taxon>
        <taxon>Propionibacteriales</taxon>
        <taxon>Nocardioidaceae</taxon>
        <taxon>Aeromicrobium</taxon>
    </lineage>
</organism>
<proteinExistence type="predicted"/>
<feature type="transmembrane region" description="Helical" evidence="6">
    <location>
        <begin position="112"/>
        <end position="136"/>
    </location>
</feature>
<feature type="transmembrane region" description="Helical" evidence="6">
    <location>
        <begin position="62"/>
        <end position="91"/>
    </location>
</feature>
<sequence>MLLDLSRHTVRRNVAPYVGSFVALFLGVTLIGLTVEMITAVAEATSRLEPGDAKTRLQLDDLASMFGVMSGFSGFIAIFVVASTFSFVVSSRRRELGLLRLIGSTPRQVRRMILGESLIVAAAASLAGCAFAHLITPMTLWLAHERGLTPMKLDPPTFWPTLAIAFPIGAVVALVGVRSAARRASRIPPVDAMREAAVERRRMGFWRFVVGLVCLAGSLTMLVTMGAVTGELSLVLGIFAPEMLVISAVCFGPWLFPALARLIAWPLVRRGDVTIRLARDNVAASAKRTASLAAPTLAISAIGGSLLLTLGIAADWDHAINQEYLKAPVVVQGDERTGEALASSPAVKVADAGAATSITLIDREGERELEDAQTINVPDAVAARGLTAHKGSLSELHGRTIAMSTSYAFDSGYHLGSTMRVAFGSGKPIDLKVVAIVESAPSLYGDLLLPPGLVKAKPDRWFVVPQSGVADPVSTINAELRGTSGHAESADAWLAATDADLRRNNTFALWVLLGPSGFYAALAIANTLLMGSLQRHREFVATRLIGATERQVRKVVLWESALVTATSLTMGAIISATVAVLVGRSLGSGLESMPVDVPWLGLGAIGATCLVIATVAAVAPTSFMLRRVHPSQAAE</sequence>
<accession>A0A5M4FAI1</accession>
<evidence type="ECO:0000313" key="8">
    <source>
        <dbReference type="EMBL" id="KAA1395345.1"/>
    </source>
</evidence>
<dbReference type="GO" id="GO:0005886">
    <property type="term" value="C:plasma membrane"/>
    <property type="evidence" value="ECO:0007669"/>
    <property type="project" value="UniProtKB-SubCell"/>
</dbReference>
<comment type="caution">
    <text evidence="8">The sequence shown here is derived from an EMBL/GenBank/DDBJ whole genome shotgun (WGS) entry which is preliminary data.</text>
</comment>
<feature type="transmembrane region" description="Helical" evidence="6">
    <location>
        <begin position="560"/>
        <end position="582"/>
    </location>
</feature>
<gene>
    <name evidence="8" type="ORF">ESP70_014375</name>
</gene>
<feature type="domain" description="ABC3 transporter permease C-terminal" evidence="7">
    <location>
        <begin position="68"/>
        <end position="189"/>
    </location>
</feature>
<keyword evidence="4 6" id="KW-1133">Transmembrane helix</keyword>
<evidence type="ECO:0000256" key="1">
    <source>
        <dbReference type="ARBA" id="ARBA00004651"/>
    </source>
</evidence>
<evidence type="ECO:0000256" key="3">
    <source>
        <dbReference type="ARBA" id="ARBA00022692"/>
    </source>
</evidence>
<dbReference type="InterPro" id="IPR038766">
    <property type="entry name" value="Membrane_comp_ABC_pdt"/>
</dbReference>
<keyword evidence="5 6" id="KW-0472">Membrane</keyword>
<name>A0A5M4FAI1_9ACTN</name>
<feature type="transmembrane region" description="Helical" evidence="6">
    <location>
        <begin position="602"/>
        <end position="625"/>
    </location>
</feature>
<evidence type="ECO:0000256" key="2">
    <source>
        <dbReference type="ARBA" id="ARBA00022475"/>
    </source>
</evidence>
<keyword evidence="3 6" id="KW-0812">Transmembrane</keyword>
<feature type="transmembrane region" description="Helical" evidence="6">
    <location>
        <begin position="204"/>
        <end position="223"/>
    </location>
</feature>
<dbReference type="AlphaFoldDB" id="A0A5M4FAI1"/>
<dbReference type="InterPro" id="IPR003838">
    <property type="entry name" value="ABC3_permease_C"/>
</dbReference>
<dbReference type="EMBL" id="SDPQ02000003">
    <property type="protein sequence ID" value="KAA1395345.1"/>
    <property type="molecule type" value="Genomic_DNA"/>
</dbReference>
<comment type="subcellular location">
    <subcellularLocation>
        <location evidence="1">Cell membrane</location>
        <topology evidence="1">Multi-pass membrane protein</topology>
    </subcellularLocation>
</comment>
<evidence type="ECO:0000256" key="4">
    <source>
        <dbReference type="ARBA" id="ARBA00022989"/>
    </source>
</evidence>
<evidence type="ECO:0000313" key="9">
    <source>
        <dbReference type="Proteomes" id="UP000380867"/>
    </source>
</evidence>
<dbReference type="Pfam" id="PF02687">
    <property type="entry name" value="FtsX"/>
    <property type="match status" value="2"/>
</dbReference>
<feature type="transmembrane region" description="Helical" evidence="6">
    <location>
        <begin position="507"/>
        <end position="529"/>
    </location>
</feature>
<dbReference type="PANTHER" id="PTHR30287">
    <property type="entry name" value="MEMBRANE COMPONENT OF PREDICTED ABC SUPERFAMILY METABOLITE UPTAKE TRANSPORTER"/>
    <property type="match status" value="1"/>
</dbReference>
<evidence type="ECO:0000259" key="7">
    <source>
        <dbReference type="Pfam" id="PF02687"/>
    </source>
</evidence>
<keyword evidence="9" id="KW-1185">Reference proteome</keyword>
<dbReference type="Proteomes" id="UP000380867">
    <property type="component" value="Unassembled WGS sequence"/>
</dbReference>
<feature type="domain" description="ABC3 transporter permease C-terminal" evidence="7">
    <location>
        <begin position="519"/>
        <end position="626"/>
    </location>
</feature>
<evidence type="ECO:0000256" key="6">
    <source>
        <dbReference type="SAM" id="Phobius"/>
    </source>
</evidence>
<keyword evidence="2" id="KW-1003">Cell membrane</keyword>
<feature type="transmembrane region" description="Helical" evidence="6">
    <location>
        <begin position="21"/>
        <end position="42"/>
    </location>
</feature>
<feature type="transmembrane region" description="Helical" evidence="6">
    <location>
        <begin position="156"/>
        <end position="177"/>
    </location>
</feature>
<evidence type="ECO:0000256" key="5">
    <source>
        <dbReference type="ARBA" id="ARBA00023136"/>
    </source>
</evidence>
<dbReference type="PANTHER" id="PTHR30287:SF1">
    <property type="entry name" value="INNER MEMBRANE PROTEIN"/>
    <property type="match status" value="1"/>
</dbReference>
<feature type="transmembrane region" description="Helical" evidence="6">
    <location>
        <begin position="289"/>
        <end position="314"/>
    </location>
</feature>
<protein>
    <submittedName>
        <fullName evidence="8">ABC transporter permease</fullName>
    </submittedName>
</protein>
<reference evidence="8" key="1">
    <citation type="submission" date="2019-09" db="EMBL/GenBank/DDBJ databases">
        <authorList>
            <person name="Li J."/>
        </authorList>
    </citation>
    <scope>NUCLEOTIDE SEQUENCE [LARGE SCALE GENOMIC DNA]</scope>
    <source>
        <strain evidence="8">JCM 14732</strain>
    </source>
</reference>
<dbReference type="OrthoDB" id="3223244at2"/>
<feature type="transmembrane region" description="Helical" evidence="6">
    <location>
        <begin position="243"/>
        <end position="268"/>
    </location>
</feature>